<feature type="transmembrane region" description="Helical" evidence="1">
    <location>
        <begin position="32"/>
        <end position="53"/>
    </location>
</feature>
<dbReference type="FunFam" id="3.40.50.1820:FF:000270">
    <property type="entry name" value="Alpha/beta-Hydrolases superfamily protein"/>
    <property type="match status" value="1"/>
</dbReference>
<dbReference type="PANTHER" id="PTHR45763:SF51">
    <property type="entry name" value="ALPHA_BETA-HYDROLASES SUPERFAMILY PROTEIN"/>
    <property type="match status" value="1"/>
</dbReference>
<proteinExistence type="predicted"/>
<dbReference type="Pfam" id="PF12697">
    <property type="entry name" value="Abhydrolase_6"/>
    <property type="match status" value="1"/>
</dbReference>
<evidence type="ECO:0000256" key="1">
    <source>
        <dbReference type="SAM" id="Phobius"/>
    </source>
</evidence>
<evidence type="ECO:0000313" key="4">
    <source>
        <dbReference type="Proteomes" id="UP001177140"/>
    </source>
</evidence>
<dbReference type="Proteomes" id="UP001177140">
    <property type="component" value="Unassembled WGS sequence"/>
</dbReference>
<keyword evidence="1" id="KW-0812">Transmembrane</keyword>
<reference evidence="3" key="1">
    <citation type="submission" date="2022-03" db="EMBL/GenBank/DDBJ databases">
        <title>A functionally conserved STORR gene fusion in Papaver species that diverged 16.8 million years ago.</title>
        <authorList>
            <person name="Catania T."/>
        </authorList>
    </citation>
    <scope>NUCLEOTIDE SEQUENCE</scope>
    <source>
        <strain evidence="3">S-191538</strain>
    </source>
</reference>
<feature type="domain" description="AB hydrolase-1" evidence="2">
    <location>
        <begin position="98"/>
        <end position="356"/>
    </location>
</feature>
<protein>
    <recommendedName>
        <fullName evidence="2">AB hydrolase-1 domain-containing protein</fullName>
    </recommendedName>
</protein>
<dbReference type="InterPro" id="IPR000073">
    <property type="entry name" value="AB_hydrolase_1"/>
</dbReference>
<dbReference type="AlphaFoldDB" id="A0AA41VUQ4"/>
<keyword evidence="1" id="KW-0472">Membrane</keyword>
<evidence type="ECO:0000313" key="3">
    <source>
        <dbReference type="EMBL" id="MCL7047762.1"/>
    </source>
</evidence>
<sequence>MVELITKKISAASARAHTRKGKQNSGLKLPYGMYKTISIVVVMALLAFGYQAIQPPPPKICGSSDGPPVTAPRVKLSDGRHLAYKEHGVPKEEAKYKIVYIHGFDSFRLNPMPLSQELAEELGIYMVSFDRAGYGESDPNPKRTDKSTALDVEQLADHLDLGPKFYVIGFSMGGQATWGCLKYIPHRLAGAALIAPVVNYWWPGFPAKLAKEGYSLQRVQDQWALRVSHYAPFLTYWWNTQKWFPASSVVARVIEIFSKQDLELIPRLLSGDRTQIRQQGESVSLFSDMNVGFGGYTFDPMDLENPFSNNEGRVHLWHGDEDLLVQVCLQRYIAEKLPWVQYHELAGAGHLFPFADGMSDAIIKSLVLGEKQE</sequence>
<keyword evidence="1" id="KW-1133">Transmembrane helix</keyword>
<dbReference type="InterPro" id="IPR029058">
    <property type="entry name" value="AB_hydrolase_fold"/>
</dbReference>
<evidence type="ECO:0000259" key="2">
    <source>
        <dbReference type="Pfam" id="PF12697"/>
    </source>
</evidence>
<organism evidence="3 4">
    <name type="scientific">Papaver nudicaule</name>
    <name type="common">Iceland poppy</name>
    <dbReference type="NCBI Taxonomy" id="74823"/>
    <lineage>
        <taxon>Eukaryota</taxon>
        <taxon>Viridiplantae</taxon>
        <taxon>Streptophyta</taxon>
        <taxon>Embryophyta</taxon>
        <taxon>Tracheophyta</taxon>
        <taxon>Spermatophyta</taxon>
        <taxon>Magnoliopsida</taxon>
        <taxon>Ranunculales</taxon>
        <taxon>Papaveraceae</taxon>
        <taxon>Papaveroideae</taxon>
        <taxon>Papaver</taxon>
    </lineage>
</organism>
<accession>A0AA41VUQ4</accession>
<gene>
    <name evidence="3" type="ORF">MKW94_027266</name>
</gene>
<dbReference type="SUPFAM" id="SSF53474">
    <property type="entry name" value="alpha/beta-Hydrolases"/>
    <property type="match status" value="1"/>
</dbReference>
<dbReference type="PANTHER" id="PTHR45763">
    <property type="entry name" value="HYDROLASE, ALPHA/BETA FOLD FAMILY PROTEIN, EXPRESSED-RELATED"/>
    <property type="match status" value="1"/>
</dbReference>
<comment type="caution">
    <text evidence="3">The sequence shown here is derived from an EMBL/GenBank/DDBJ whole genome shotgun (WGS) entry which is preliminary data.</text>
</comment>
<keyword evidence="4" id="KW-1185">Reference proteome</keyword>
<dbReference type="EMBL" id="JAJJMA010296902">
    <property type="protein sequence ID" value="MCL7047762.1"/>
    <property type="molecule type" value="Genomic_DNA"/>
</dbReference>
<dbReference type="Gene3D" id="3.40.50.1820">
    <property type="entry name" value="alpha/beta hydrolase"/>
    <property type="match status" value="1"/>
</dbReference>
<name>A0AA41VUQ4_PAPNU</name>